<protein>
    <submittedName>
        <fullName evidence="1">Uncharacterized protein</fullName>
    </submittedName>
</protein>
<keyword evidence="2" id="KW-1185">Reference proteome</keyword>
<name>A0A8K0KAZ6_LADFU</name>
<evidence type="ECO:0000313" key="1">
    <source>
        <dbReference type="EMBL" id="KAG8229123.1"/>
    </source>
</evidence>
<dbReference type="AlphaFoldDB" id="A0A8K0KAZ6"/>
<dbReference type="Proteomes" id="UP000792457">
    <property type="component" value="Unassembled WGS sequence"/>
</dbReference>
<evidence type="ECO:0000313" key="2">
    <source>
        <dbReference type="Proteomes" id="UP000792457"/>
    </source>
</evidence>
<reference evidence="1" key="1">
    <citation type="submission" date="2013-04" db="EMBL/GenBank/DDBJ databases">
        <authorList>
            <person name="Qu J."/>
            <person name="Murali S.C."/>
            <person name="Bandaranaike D."/>
            <person name="Bellair M."/>
            <person name="Blankenburg K."/>
            <person name="Chao H."/>
            <person name="Dinh H."/>
            <person name="Doddapaneni H."/>
            <person name="Downs B."/>
            <person name="Dugan-Rocha S."/>
            <person name="Elkadiri S."/>
            <person name="Gnanaolivu R.D."/>
            <person name="Hernandez B."/>
            <person name="Javaid M."/>
            <person name="Jayaseelan J.C."/>
            <person name="Lee S."/>
            <person name="Li M."/>
            <person name="Ming W."/>
            <person name="Munidasa M."/>
            <person name="Muniz J."/>
            <person name="Nguyen L."/>
            <person name="Ongeri F."/>
            <person name="Osuji N."/>
            <person name="Pu L.-L."/>
            <person name="Puazo M."/>
            <person name="Qu C."/>
            <person name="Quiroz J."/>
            <person name="Raj R."/>
            <person name="Weissenberger G."/>
            <person name="Xin Y."/>
            <person name="Zou X."/>
            <person name="Han Y."/>
            <person name="Richards S."/>
            <person name="Worley K."/>
            <person name="Muzny D."/>
            <person name="Gibbs R."/>
        </authorList>
    </citation>
    <scope>NUCLEOTIDE SEQUENCE</scope>
    <source>
        <strain evidence="1">Sampled in the wild</strain>
    </source>
</reference>
<organism evidence="1 2">
    <name type="scientific">Ladona fulva</name>
    <name type="common">Scarce chaser dragonfly</name>
    <name type="synonym">Libellula fulva</name>
    <dbReference type="NCBI Taxonomy" id="123851"/>
    <lineage>
        <taxon>Eukaryota</taxon>
        <taxon>Metazoa</taxon>
        <taxon>Ecdysozoa</taxon>
        <taxon>Arthropoda</taxon>
        <taxon>Hexapoda</taxon>
        <taxon>Insecta</taxon>
        <taxon>Pterygota</taxon>
        <taxon>Palaeoptera</taxon>
        <taxon>Odonata</taxon>
        <taxon>Epiprocta</taxon>
        <taxon>Anisoptera</taxon>
        <taxon>Libelluloidea</taxon>
        <taxon>Libellulidae</taxon>
        <taxon>Ladona</taxon>
    </lineage>
</organism>
<dbReference type="EMBL" id="KZ308411">
    <property type="protein sequence ID" value="KAG8229123.1"/>
    <property type="molecule type" value="Genomic_DNA"/>
</dbReference>
<proteinExistence type="predicted"/>
<accession>A0A8K0KAZ6</accession>
<comment type="caution">
    <text evidence="1">The sequence shown here is derived from an EMBL/GenBank/DDBJ whole genome shotgun (WGS) entry which is preliminary data.</text>
</comment>
<sequence>MNLGPNFEVLKTDYEINGRGYLGDLRLDSKRFKNHAYFKWESFPLSHLKRFFNTHWEALRWSQKLMQRAKKLSRPSWVPRDLSQIATKPSCLLFGKFPVPHIFIMKNDLISLSNLSPDVLFQLCIGEEAYYRF</sequence>
<gene>
    <name evidence="1" type="ORF">J437_LFUL009592</name>
</gene>
<reference evidence="1" key="2">
    <citation type="submission" date="2017-10" db="EMBL/GenBank/DDBJ databases">
        <title>Ladona fulva Genome sequencing and assembly.</title>
        <authorList>
            <person name="Murali S."/>
            <person name="Richards S."/>
            <person name="Bandaranaike D."/>
            <person name="Bellair M."/>
            <person name="Blankenburg K."/>
            <person name="Chao H."/>
            <person name="Dinh H."/>
            <person name="Doddapaneni H."/>
            <person name="Dugan-Rocha S."/>
            <person name="Elkadiri S."/>
            <person name="Gnanaolivu R."/>
            <person name="Hernandez B."/>
            <person name="Skinner E."/>
            <person name="Javaid M."/>
            <person name="Lee S."/>
            <person name="Li M."/>
            <person name="Ming W."/>
            <person name="Munidasa M."/>
            <person name="Muniz J."/>
            <person name="Nguyen L."/>
            <person name="Hughes D."/>
            <person name="Osuji N."/>
            <person name="Pu L.-L."/>
            <person name="Puazo M."/>
            <person name="Qu C."/>
            <person name="Quiroz J."/>
            <person name="Raj R."/>
            <person name="Weissenberger G."/>
            <person name="Xin Y."/>
            <person name="Zou X."/>
            <person name="Han Y."/>
            <person name="Worley K."/>
            <person name="Muzny D."/>
            <person name="Gibbs R."/>
        </authorList>
    </citation>
    <scope>NUCLEOTIDE SEQUENCE</scope>
    <source>
        <strain evidence="1">Sampled in the wild</strain>
    </source>
</reference>